<sequence>MLEVHAHEDFVIWLIDSLQVPQHTLLRIITRIPPFMSQPARSPFAIVFASHAATYPDFQQQDQMLLDLCNASKGSQSKLPRHDSRYWAAQFNRRPRCFETLEVAISSHVSERSRLCDKLTLSAVQVLWLHMVQQSPAFTSPNLYGSLKAVFREMRDVRTLILEDWPETCIAEALVTSVDDWGQLLLGHDAPPRGILFPVLETSVLKNAKFGERFGKVQMISIVSSSQGFRIGRRFWGQIKR</sequence>
<dbReference type="EMBL" id="JANAWD010000197">
    <property type="protein sequence ID" value="KAJ3484221.1"/>
    <property type="molecule type" value="Genomic_DNA"/>
</dbReference>
<organism evidence="1 2">
    <name type="scientific">Meripilus lineatus</name>
    <dbReference type="NCBI Taxonomy" id="2056292"/>
    <lineage>
        <taxon>Eukaryota</taxon>
        <taxon>Fungi</taxon>
        <taxon>Dikarya</taxon>
        <taxon>Basidiomycota</taxon>
        <taxon>Agaricomycotina</taxon>
        <taxon>Agaricomycetes</taxon>
        <taxon>Polyporales</taxon>
        <taxon>Meripilaceae</taxon>
        <taxon>Meripilus</taxon>
    </lineage>
</organism>
<reference evidence="1" key="1">
    <citation type="submission" date="2022-07" db="EMBL/GenBank/DDBJ databases">
        <title>Genome Sequence of Physisporinus lineatus.</title>
        <authorList>
            <person name="Buettner E."/>
        </authorList>
    </citation>
    <scope>NUCLEOTIDE SEQUENCE</scope>
    <source>
        <strain evidence="1">VT162</strain>
    </source>
</reference>
<accession>A0AAD5V4H7</accession>
<dbReference type="Proteomes" id="UP001212997">
    <property type="component" value="Unassembled WGS sequence"/>
</dbReference>
<gene>
    <name evidence="1" type="ORF">NLI96_g5787</name>
</gene>
<protein>
    <submittedName>
        <fullName evidence="1">Uncharacterized protein</fullName>
    </submittedName>
</protein>
<dbReference type="AlphaFoldDB" id="A0AAD5V4H7"/>
<comment type="caution">
    <text evidence="1">The sequence shown here is derived from an EMBL/GenBank/DDBJ whole genome shotgun (WGS) entry which is preliminary data.</text>
</comment>
<name>A0AAD5V4H7_9APHY</name>
<keyword evidence="2" id="KW-1185">Reference proteome</keyword>
<evidence type="ECO:0000313" key="1">
    <source>
        <dbReference type="EMBL" id="KAJ3484221.1"/>
    </source>
</evidence>
<evidence type="ECO:0000313" key="2">
    <source>
        <dbReference type="Proteomes" id="UP001212997"/>
    </source>
</evidence>
<proteinExistence type="predicted"/>